<keyword evidence="3 6" id="KW-0378">Hydrolase</keyword>
<evidence type="ECO:0000313" key="9">
    <source>
        <dbReference type="EMBL" id="RKF60237.1"/>
    </source>
</evidence>
<keyword evidence="4 6" id="KW-0862">Zinc</keyword>
<reference evidence="9 10" key="1">
    <citation type="journal article" date="2018" name="BMC Genomics">
        <title>Comparative genome analyses reveal sequence features reflecting distinct modes of host-adaptation between dicot and monocot powdery mildew.</title>
        <authorList>
            <person name="Wu Y."/>
            <person name="Ma X."/>
            <person name="Pan Z."/>
            <person name="Kale S.D."/>
            <person name="Song Y."/>
            <person name="King H."/>
            <person name="Zhang Q."/>
            <person name="Presley C."/>
            <person name="Deng X."/>
            <person name="Wei C.I."/>
            <person name="Xiao S."/>
        </authorList>
    </citation>
    <scope>NUCLEOTIDE SEQUENCE [LARGE SCALE GENOMIC DNA]</scope>
    <source>
        <strain evidence="9">UMSG2</strain>
    </source>
</reference>
<evidence type="ECO:0000256" key="2">
    <source>
        <dbReference type="ARBA" id="ARBA00022723"/>
    </source>
</evidence>
<feature type="transmembrane region" description="Helical" evidence="7">
    <location>
        <begin position="82"/>
        <end position="100"/>
    </location>
</feature>
<dbReference type="InterPro" id="IPR001915">
    <property type="entry name" value="Peptidase_M48"/>
</dbReference>
<keyword evidence="7" id="KW-0812">Transmembrane</keyword>
<proteinExistence type="inferred from homology"/>
<dbReference type="STRING" id="212602.A0A420HS55"/>
<keyword evidence="10" id="KW-1185">Reference proteome</keyword>
<dbReference type="OrthoDB" id="7464992at2759"/>
<organism evidence="9 10">
    <name type="scientific">Erysiphe neolycopersici</name>
    <dbReference type="NCBI Taxonomy" id="212602"/>
    <lineage>
        <taxon>Eukaryota</taxon>
        <taxon>Fungi</taxon>
        <taxon>Dikarya</taxon>
        <taxon>Ascomycota</taxon>
        <taxon>Pezizomycotina</taxon>
        <taxon>Leotiomycetes</taxon>
        <taxon>Erysiphales</taxon>
        <taxon>Erysiphaceae</taxon>
        <taxon>Erysiphe</taxon>
    </lineage>
</organism>
<dbReference type="Pfam" id="PF01435">
    <property type="entry name" value="Peptidase_M48"/>
    <property type="match status" value="1"/>
</dbReference>
<protein>
    <submittedName>
        <fullName evidence="9">Mitochondrial metalloendopeptidase OMA1</fullName>
    </submittedName>
</protein>
<dbReference type="CDD" id="cd07331">
    <property type="entry name" value="M48C_Oma1_like"/>
    <property type="match status" value="1"/>
</dbReference>
<dbReference type="AlphaFoldDB" id="A0A420HS55"/>
<feature type="transmembrane region" description="Helical" evidence="7">
    <location>
        <begin position="233"/>
        <end position="256"/>
    </location>
</feature>
<comment type="similarity">
    <text evidence="6">Belongs to the peptidase M48 family.</text>
</comment>
<evidence type="ECO:0000256" key="4">
    <source>
        <dbReference type="ARBA" id="ARBA00022833"/>
    </source>
</evidence>
<keyword evidence="7" id="KW-1133">Transmembrane helix</keyword>
<sequence length="358" mass="41052">MYSRRILKVVETIRLRNHATHQAAVNLLLPRTRTFTTTPKYAQGLPPGSSWNETPGFDPVKLQKTKPLLTSNQIFKTLTHKYTICIYVIIIGGATVFYIQHLETAPVSGRRRFMYFTEADAEEMYKYVYRYFKLSLQQFILPPWDRRTKQVNRVMKRLIESCELEHVDWEVNVVLSSEANAFVLPGGKVFVMSGILSIADTDAGLASVLSHEIAHGLANHHAENMSNAFLVTWPLRIAIFLLFDIITGGVFGNLLLEYGFNRPASRTHEREADYIGLMMMSRACYDPRAAFVFMKRLEQLEAAQGKLDIPWLSTHPSTASRAELIQNWLPKAFEIRAKTDCSKYKRFSDRLNLNLRLD</sequence>
<name>A0A420HS55_9PEZI</name>
<keyword evidence="1 6" id="KW-0645">Protease</keyword>
<feature type="domain" description="Peptidase M48" evidence="8">
    <location>
        <begin position="146"/>
        <end position="328"/>
    </location>
</feature>
<evidence type="ECO:0000256" key="5">
    <source>
        <dbReference type="ARBA" id="ARBA00023049"/>
    </source>
</evidence>
<evidence type="ECO:0000256" key="1">
    <source>
        <dbReference type="ARBA" id="ARBA00022670"/>
    </source>
</evidence>
<dbReference type="PANTHER" id="PTHR22726:SF1">
    <property type="entry name" value="METALLOENDOPEPTIDASE OMA1, MITOCHONDRIAL"/>
    <property type="match status" value="1"/>
</dbReference>
<evidence type="ECO:0000259" key="8">
    <source>
        <dbReference type="Pfam" id="PF01435"/>
    </source>
</evidence>
<dbReference type="Gene3D" id="3.30.2010.10">
    <property type="entry name" value="Metalloproteases ('zincins'), catalytic domain"/>
    <property type="match status" value="1"/>
</dbReference>
<dbReference type="InterPro" id="IPR051156">
    <property type="entry name" value="Mito/Outer_Membr_Metalloprot"/>
</dbReference>
<evidence type="ECO:0000256" key="7">
    <source>
        <dbReference type="SAM" id="Phobius"/>
    </source>
</evidence>
<dbReference type="GO" id="GO:0034982">
    <property type="term" value="P:mitochondrial protein processing"/>
    <property type="evidence" value="ECO:0007669"/>
    <property type="project" value="TreeGrafter"/>
</dbReference>
<dbReference type="EMBL" id="MCFK01005297">
    <property type="protein sequence ID" value="RKF60237.1"/>
    <property type="molecule type" value="Genomic_DNA"/>
</dbReference>
<dbReference type="GO" id="GO:0006515">
    <property type="term" value="P:protein quality control for misfolded or incompletely synthesized proteins"/>
    <property type="evidence" value="ECO:0007669"/>
    <property type="project" value="TreeGrafter"/>
</dbReference>
<keyword evidence="2" id="KW-0479">Metal-binding</keyword>
<keyword evidence="7" id="KW-0472">Membrane</keyword>
<comment type="cofactor">
    <cofactor evidence="6">
        <name>Zn(2+)</name>
        <dbReference type="ChEBI" id="CHEBI:29105"/>
    </cofactor>
    <text evidence="6">Binds 1 zinc ion per subunit.</text>
</comment>
<dbReference type="GO" id="GO:0004222">
    <property type="term" value="F:metalloendopeptidase activity"/>
    <property type="evidence" value="ECO:0007669"/>
    <property type="project" value="InterPro"/>
</dbReference>
<evidence type="ECO:0000256" key="3">
    <source>
        <dbReference type="ARBA" id="ARBA00022801"/>
    </source>
</evidence>
<keyword evidence="5 6" id="KW-0482">Metalloprotease</keyword>
<evidence type="ECO:0000313" key="10">
    <source>
        <dbReference type="Proteomes" id="UP000286134"/>
    </source>
</evidence>
<accession>A0A420HS55</accession>
<dbReference type="GO" id="GO:0005743">
    <property type="term" value="C:mitochondrial inner membrane"/>
    <property type="evidence" value="ECO:0007669"/>
    <property type="project" value="TreeGrafter"/>
</dbReference>
<comment type="caution">
    <text evidence="9">The sequence shown here is derived from an EMBL/GenBank/DDBJ whole genome shotgun (WGS) entry which is preliminary data.</text>
</comment>
<dbReference type="PANTHER" id="PTHR22726">
    <property type="entry name" value="METALLOENDOPEPTIDASE OMA1"/>
    <property type="match status" value="1"/>
</dbReference>
<dbReference type="Proteomes" id="UP000286134">
    <property type="component" value="Unassembled WGS sequence"/>
</dbReference>
<dbReference type="GO" id="GO:0046872">
    <property type="term" value="F:metal ion binding"/>
    <property type="evidence" value="ECO:0007669"/>
    <property type="project" value="UniProtKB-KW"/>
</dbReference>
<gene>
    <name evidence="9" type="ORF">OnM2_052047</name>
</gene>
<evidence type="ECO:0000256" key="6">
    <source>
        <dbReference type="RuleBase" id="RU003983"/>
    </source>
</evidence>